<protein>
    <submittedName>
        <fullName evidence="3">Peptidase C60 sortase A and B</fullName>
    </submittedName>
</protein>
<evidence type="ECO:0000313" key="4">
    <source>
        <dbReference type="Proteomes" id="UP000034172"/>
    </source>
</evidence>
<dbReference type="CDD" id="cd05829">
    <property type="entry name" value="Sortase_F"/>
    <property type="match status" value="1"/>
</dbReference>
<proteinExistence type="predicted"/>
<evidence type="ECO:0000256" key="2">
    <source>
        <dbReference type="SAM" id="Phobius"/>
    </source>
</evidence>
<comment type="caution">
    <text evidence="3">The sequence shown here is derived from an EMBL/GenBank/DDBJ whole genome shotgun (WGS) entry which is preliminary data.</text>
</comment>
<keyword evidence="2" id="KW-1133">Transmembrane helix</keyword>
<name>A0A0G1HQ47_9BACT</name>
<evidence type="ECO:0000256" key="1">
    <source>
        <dbReference type="ARBA" id="ARBA00022801"/>
    </source>
</evidence>
<evidence type="ECO:0000313" key="3">
    <source>
        <dbReference type="EMBL" id="KKT49271.1"/>
    </source>
</evidence>
<dbReference type="AlphaFoldDB" id="A0A0G1HQ47"/>
<feature type="transmembrane region" description="Helical" evidence="2">
    <location>
        <begin position="7"/>
        <end position="32"/>
    </location>
</feature>
<reference evidence="3 4" key="1">
    <citation type="journal article" date="2015" name="Nature">
        <title>rRNA introns, odd ribosomes, and small enigmatic genomes across a large radiation of phyla.</title>
        <authorList>
            <person name="Brown C.T."/>
            <person name="Hug L.A."/>
            <person name="Thomas B.C."/>
            <person name="Sharon I."/>
            <person name="Castelle C.J."/>
            <person name="Singh A."/>
            <person name="Wilkins M.J."/>
            <person name="Williams K.H."/>
            <person name="Banfield J.F."/>
        </authorList>
    </citation>
    <scope>NUCLEOTIDE SEQUENCE [LARGE SCALE GENOMIC DNA]</scope>
</reference>
<dbReference type="Pfam" id="PF04203">
    <property type="entry name" value="Sortase"/>
    <property type="match status" value="1"/>
</dbReference>
<keyword evidence="1" id="KW-0378">Hydrolase</keyword>
<dbReference type="InterPro" id="IPR023365">
    <property type="entry name" value="Sortase_dom-sf"/>
</dbReference>
<accession>A0A0G1HQ47</accession>
<dbReference type="STRING" id="1618392.UW41_C0009G0038"/>
<keyword evidence="2" id="KW-0812">Transmembrane</keyword>
<gene>
    <name evidence="3" type="ORF">UW41_C0009G0038</name>
</gene>
<dbReference type="InterPro" id="IPR005754">
    <property type="entry name" value="Sortase"/>
</dbReference>
<dbReference type="GO" id="GO:0016787">
    <property type="term" value="F:hydrolase activity"/>
    <property type="evidence" value="ECO:0007669"/>
    <property type="project" value="UniProtKB-KW"/>
</dbReference>
<dbReference type="InterPro" id="IPR042001">
    <property type="entry name" value="Sortase_F"/>
</dbReference>
<dbReference type="EMBL" id="LCIE01000009">
    <property type="protein sequence ID" value="KKT49271.1"/>
    <property type="molecule type" value="Genomic_DNA"/>
</dbReference>
<dbReference type="Proteomes" id="UP000034172">
    <property type="component" value="Unassembled WGS sequence"/>
</dbReference>
<dbReference type="Gene3D" id="2.40.260.10">
    <property type="entry name" value="Sortase"/>
    <property type="match status" value="1"/>
</dbReference>
<sequence>MKSKISLLFFFFMAFSPVFFLSFGFIGGRILMNSNIRQVKLTSNTLGVSALEKVSGIPIRLKIPTINVNASIQSVGLDQEGAMGVPDSPLDVGWLDLETLSGSVGSAVISGHLNRENGEPGVFADLDKLKVSETIFLEKVNGDEAAYMVSEIHTYDSDYTKDAFGMHEGGRLSLVTCNGVWDKKAKNYNKRLVVTALRAP</sequence>
<dbReference type="SUPFAM" id="SSF63817">
    <property type="entry name" value="Sortase"/>
    <property type="match status" value="1"/>
</dbReference>
<keyword evidence="2" id="KW-0472">Membrane</keyword>
<organism evidence="3 4">
    <name type="scientific">Candidatus Collierbacteria bacterium GW2011_GWC2_44_18</name>
    <dbReference type="NCBI Taxonomy" id="1618392"/>
    <lineage>
        <taxon>Bacteria</taxon>
        <taxon>Candidatus Collieribacteriota</taxon>
    </lineage>
</organism>